<keyword evidence="2" id="KW-1185">Reference proteome</keyword>
<dbReference type="EMBL" id="JAADJZ010000018">
    <property type="protein sequence ID" value="KAF2868778.1"/>
    <property type="molecule type" value="Genomic_DNA"/>
</dbReference>
<name>A0A7C8M522_9PLEO</name>
<sequence>MSSHWLRAPSAPLVGPSVPKTHKSNNWLEVPTTPLVWPEVPTTHFDPAARPKIQNVALHWLNRRYHVEATVPHPDPEAREWATIVYTTYQQPGGDTYVQAKFLYTRPFKPIVLRQRSRNDEDTVMVPLAGGLPDDAEVMEGTEPITIVLYEGAAGVFHVWKEGETTQSVVRFASTHAAFTAIHNWTTKQADILPVRATQVPAADTLGFRANVTLRYSARAPIFEPNPRKVMTRYLHIVVDADGDEKVTGCYKEVWSKSRLGLEWDYRIRVSEAGGYSGGDNGLIKSSVATRYRMYDWAEKKGVLLHDYPNDKWYHLDVRKRSMVSHVRAHMEFKAPMKEGDNQQWECVRTGFHAGANTVAMFVRLDENKTVRKVSLLVDE</sequence>
<reference evidence="1 2" key="1">
    <citation type="submission" date="2020-01" db="EMBL/GenBank/DDBJ databases">
        <authorList>
            <consortium name="DOE Joint Genome Institute"/>
            <person name="Haridas S."/>
            <person name="Albert R."/>
            <person name="Binder M."/>
            <person name="Bloem J."/>
            <person name="Labutti K."/>
            <person name="Salamov A."/>
            <person name="Andreopoulos B."/>
            <person name="Baker S.E."/>
            <person name="Barry K."/>
            <person name="Bills G."/>
            <person name="Bluhm B.H."/>
            <person name="Cannon C."/>
            <person name="Castanera R."/>
            <person name="Culley D.E."/>
            <person name="Daum C."/>
            <person name="Ezra D."/>
            <person name="Gonzalez J.B."/>
            <person name="Henrissat B."/>
            <person name="Kuo A."/>
            <person name="Liang C."/>
            <person name="Lipzen A."/>
            <person name="Lutzoni F."/>
            <person name="Magnuson J."/>
            <person name="Mondo S."/>
            <person name="Nolan M."/>
            <person name="Ohm R."/>
            <person name="Pangilinan J."/>
            <person name="Park H.-J.H."/>
            <person name="Ramirez L."/>
            <person name="Alfaro M."/>
            <person name="Sun H."/>
            <person name="Tritt A."/>
            <person name="Yoshinaga Y."/>
            <person name="Zwiers L.-H.L."/>
            <person name="Turgeon B.G."/>
            <person name="Goodwin S.B."/>
            <person name="Spatafora J.W."/>
            <person name="Crous P.W."/>
            <person name="Grigoriev I.V."/>
        </authorList>
    </citation>
    <scope>NUCLEOTIDE SEQUENCE [LARGE SCALE GENOMIC DNA]</scope>
    <source>
        <strain evidence="1 2">CBS 611.86</strain>
    </source>
</reference>
<dbReference type="AlphaFoldDB" id="A0A7C8M522"/>
<accession>A0A7C8M522</accession>
<evidence type="ECO:0000313" key="2">
    <source>
        <dbReference type="Proteomes" id="UP000481861"/>
    </source>
</evidence>
<evidence type="ECO:0000313" key="1">
    <source>
        <dbReference type="EMBL" id="KAF2868778.1"/>
    </source>
</evidence>
<comment type="caution">
    <text evidence="1">The sequence shown here is derived from an EMBL/GenBank/DDBJ whole genome shotgun (WGS) entry which is preliminary data.</text>
</comment>
<proteinExistence type="predicted"/>
<gene>
    <name evidence="1" type="ORF">BDV95DRAFT_579300</name>
</gene>
<dbReference type="Proteomes" id="UP000481861">
    <property type="component" value="Unassembled WGS sequence"/>
</dbReference>
<protein>
    <submittedName>
        <fullName evidence="1">Uncharacterized protein</fullName>
    </submittedName>
</protein>
<organism evidence="1 2">
    <name type="scientific">Massariosphaeria phaeospora</name>
    <dbReference type="NCBI Taxonomy" id="100035"/>
    <lineage>
        <taxon>Eukaryota</taxon>
        <taxon>Fungi</taxon>
        <taxon>Dikarya</taxon>
        <taxon>Ascomycota</taxon>
        <taxon>Pezizomycotina</taxon>
        <taxon>Dothideomycetes</taxon>
        <taxon>Pleosporomycetidae</taxon>
        <taxon>Pleosporales</taxon>
        <taxon>Pleosporales incertae sedis</taxon>
        <taxon>Massariosphaeria</taxon>
    </lineage>
</organism>